<keyword evidence="1" id="KW-0812">Transmembrane</keyword>
<reference evidence="2 3" key="2">
    <citation type="journal article" date="2016" name="Int. J. Syst. Evol. Microbiol.">
        <title>Paenibacillus bovis sp. nov., isolated from raw yak (Bos grunniens) milk.</title>
        <authorList>
            <person name="Gao C."/>
            <person name="Han J."/>
            <person name="Liu Z."/>
            <person name="Xu X."/>
            <person name="Hang F."/>
            <person name="Wu Z."/>
        </authorList>
    </citation>
    <scope>NUCLEOTIDE SEQUENCE [LARGE SCALE GENOMIC DNA]</scope>
    <source>
        <strain evidence="2 3">BD3526</strain>
    </source>
</reference>
<keyword evidence="1" id="KW-1133">Transmembrane helix</keyword>
<feature type="transmembrane region" description="Helical" evidence="1">
    <location>
        <begin position="160"/>
        <end position="178"/>
    </location>
</feature>
<gene>
    <name evidence="2" type="ORF">AR543_02115</name>
</gene>
<evidence type="ECO:0000313" key="3">
    <source>
        <dbReference type="Proteomes" id="UP000078148"/>
    </source>
</evidence>
<dbReference type="AlphaFoldDB" id="A0A172ZBC5"/>
<feature type="transmembrane region" description="Helical" evidence="1">
    <location>
        <begin position="130"/>
        <end position="153"/>
    </location>
</feature>
<organism evidence="2 3">
    <name type="scientific">Paenibacillus bovis</name>
    <dbReference type="NCBI Taxonomy" id="1616788"/>
    <lineage>
        <taxon>Bacteria</taxon>
        <taxon>Bacillati</taxon>
        <taxon>Bacillota</taxon>
        <taxon>Bacilli</taxon>
        <taxon>Bacillales</taxon>
        <taxon>Paenibacillaceae</taxon>
        <taxon>Paenibacillus</taxon>
    </lineage>
</organism>
<dbReference type="RefSeq" id="WP_060531423.1">
    <property type="nucleotide sequence ID" value="NZ_CP013023.1"/>
</dbReference>
<name>A0A172ZBC5_9BACL</name>
<feature type="transmembrane region" description="Helical" evidence="1">
    <location>
        <begin position="97"/>
        <end position="118"/>
    </location>
</feature>
<dbReference type="OrthoDB" id="9781996at2"/>
<feature type="transmembrane region" description="Helical" evidence="1">
    <location>
        <begin position="57"/>
        <end position="76"/>
    </location>
</feature>
<dbReference type="Proteomes" id="UP000078148">
    <property type="component" value="Chromosome"/>
</dbReference>
<dbReference type="STRING" id="1616788.AR543_02115"/>
<reference evidence="3" key="1">
    <citation type="submission" date="2015-10" db="EMBL/GenBank/DDBJ databases">
        <title>Genome of Paenibacillus bovis sp. nov.</title>
        <authorList>
            <person name="Wu Z."/>
            <person name="Gao C."/>
            <person name="Liu Z."/>
            <person name="Zheng H."/>
        </authorList>
    </citation>
    <scope>NUCLEOTIDE SEQUENCE [LARGE SCALE GENOMIC DNA]</scope>
    <source>
        <strain evidence="3">BD3526</strain>
    </source>
</reference>
<keyword evidence="1" id="KW-0472">Membrane</keyword>
<feature type="transmembrane region" description="Helical" evidence="1">
    <location>
        <begin position="190"/>
        <end position="214"/>
    </location>
</feature>
<dbReference type="EMBL" id="CP013023">
    <property type="protein sequence ID" value="ANF94946.1"/>
    <property type="molecule type" value="Genomic_DNA"/>
</dbReference>
<protein>
    <submittedName>
        <fullName evidence="2">Uncharacterized protein</fullName>
    </submittedName>
</protein>
<evidence type="ECO:0000256" key="1">
    <source>
        <dbReference type="SAM" id="Phobius"/>
    </source>
</evidence>
<keyword evidence="3" id="KW-1185">Reference proteome</keyword>
<proteinExistence type="predicted"/>
<evidence type="ECO:0000313" key="2">
    <source>
        <dbReference type="EMBL" id="ANF94946.1"/>
    </source>
</evidence>
<dbReference type="KEGG" id="pbv:AR543_02115"/>
<sequence length="220" mass="24266">MVNRIRSELLKYRHTFIPWMVVGAPVVIALICAWQAYSRPQGGLQIEAMIDNGLLVWFNLWLPIFCALMAGTMMHMEQWKGLLVRPLSVFSLYILKGAALLVLMVLTNGLFLICLLLLSLLPAAGLTVGFWIGSWAGLALFFVPYSLALLLLAAAWGRTLTVITGVVGIIGATAWRTLTGYGVIDPTGLQLLLTAILLAGMGLLLWLGGGLWFVRRQRRW</sequence>
<accession>A0A172ZBC5</accession>
<feature type="transmembrane region" description="Helical" evidence="1">
    <location>
        <begin position="16"/>
        <end position="37"/>
    </location>
</feature>
<dbReference type="Pfam" id="PF12730">
    <property type="entry name" value="ABC2_membrane_4"/>
    <property type="match status" value="1"/>
</dbReference>